<evidence type="ECO:0000256" key="3">
    <source>
        <dbReference type="RuleBase" id="RU361155"/>
    </source>
</evidence>
<feature type="chain" id="PRO_5001609549" description="Sulfotransferase" evidence="4">
    <location>
        <begin position="19"/>
        <end position="424"/>
    </location>
</feature>
<feature type="signal peptide" evidence="4">
    <location>
        <begin position="1"/>
        <end position="18"/>
    </location>
</feature>
<name>A0A061RBI2_9CHLO</name>
<accession>A0A061RBI2</accession>
<comment type="similarity">
    <text evidence="1 3">Belongs to the sulfotransferase 1 family.</text>
</comment>
<evidence type="ECO:0000256" key="4">
    <source>
        <dbReference type="SAM" id="SignalP"/>
    </source>
</evidence>
<keyword evidence="2 3" id="KW-0808">Transferase</keyword>
<feature type="domain" description="Sulfotransferase" evidence="5">
    <location>
        <begin position="82"/>
        <end position="385"/>
    </location>
</feature>
<dbReference type="InterPro" id="IPR000863">
    <property type="entry name" value="Sulfotransferase_dom"/>
</dbReference>
<dbReference type="EC" id="2.8.2.-" evidence="3"/>
<dbReference type="Gene3D" id="3.40.50.300">
    <property type="entry name" value="P-loop containing nucleotide triphosphate hydrolases"/>
    <property type="match status" value="1"/>
</dbReference>
<dbReference type="Pfam" id="PF00685">
    <property type="entry name" value="Sulfotransfer_1"/>
    <property type="match status" value="1"/>
</dbReference>
<evidence type="ECO:0000256" key="2">
    <source>
        <dbReference type="ARBA" id="ARBA00022679"/>
    </source>
</evidence>
<reference evidence="6" key="1">
    <citation type="submission" date="2014-05" db="EMBL/GenBank/DDBJ databases">
        <title>The transcriptome of the halophilic microalga Tetraselmis sp. GSL018 isolated from the Great Salt Lake, Utah.</title>
        <authorList>
            <person name="Jinkerson R.E."/>
            <person name="D'Adamo S."/>
            <person name="Posewitz M.C."/>
        </authorList>
    </citation>
    <scope>NUCLEOTIDE SEQUENCE</scope>
    <source>
        <strain evidence="6">GSL018</strain>
    </source>
</reference>
<proteinExistence type="inferred from homology"/>
<evidence type="ECO:0000259" key="5">
    <source>
        <dbReference type="Pfam" id="PF00685"/>
    </source>
</evidence>
<dbReference type="PANTHER" id="PTHR11783">
    <property type="entry name" value="SULFOTRANSFERASE SULT"/>
    <property type="match status" value="1"/>
</dbReference>
<evidence type="ECO:0000256" key="1">
    <source>
        <dbReference type="ARBA" id="ARBA00005771"/>
    </source>
</evidence>
<protein>
    <recommendedName>
        <fullName evidence="3">Sulfotransferase</fullName>
        <ecNumber evidence="3">2.8.2.-</ecNumber>
    </recommendedName>
</protein>
<dbReference type="SUPFAM" id="SSF52540">
    <property type="entry name" value="P-loop containing nucleoside triphosphate hydrolases"/>
    <property type="match status" value="1"/>
</dbReference>
<evidence type="ECO:0000313" key="6">
    <source>
        <dbReference type="EMBL" id="JAC69338.1"/>
    </source>
</evidence>
<dbReference type="InterPro" id="IPR027417">
    <property type="entry name" value="P-loop_NTPase"/>
</dbReference>
<dbReference type="EMBL" id="GBEZ01016955">
    <property type="protein sequence ID" value="JAC69338.1"/>
    <property type="molecule type" value="Transcribed_RNA"/>
</dbReference>
<organism evidence="6">
    <name type="scientific">Tetraselmis sp. GSL018</name>
    <dbReference type="NCBI Taxonomy" id="582737"/>
    <lineage>
        <taxon>Eukaryota</taxon>
        <taxon>Viridiplantae</taxon>
        <taxon>Chlorophyta</taxon>
        <taxon>core chlorophytes</taxon>
        <taxon>Chlorodendrophyceae</taxon>
        <taxon>Chlorodendrales</taxon>
        <taxon>Chlorodendraceae</taxon>
        <taxon>Tetraselmis</taxon>
    </lineage>
</organism>
<dbReference type="GO" id="GO:0008146">
    <property type="term" value="F:sulfotransferase activity"/>
    <property type="evidence" value="ECO:0007669"/>
    <property type="project" value="InterPro"/>
</dbReference>
<gene>
    <name evidence="6" type="ORF">TSPGSL018_6613</name>
</gene>
<dbReference type="AlphaFoldDB" id="A0A061RBI2"/>
<keyword evidence="4" id="KW-0732">Signal</keyword>
<sequence>MRIPSWEFFLLTICVCGALRFSVAGREAKRILKDKKCDDGAVEYLTGNKVNVTVIPYDEHCLKKYIAQGHNIDLPNTVAVHMTGLPKTGTTWTEVFVGKLIEAACNSGLYPGCKFDLTYRGAMATIPSPGARRSGKVIRWNTFLKHDPPYDWTCQGFKQTRASDTTGCHLYKFQDTERKPPDWERCIFRTPYERIRECIPEYMQVQRELPVMDKIADELNEQKKTRVSMLGAQRKYIHVVRDPRDSTLSWVHYHGVNDPAEVDQSVRDKCNHFIAWTAFFYHWQMAGYGAVYPSMELFYRRLMDQAPVEYERVLRWLGLRMSAATLKQVVKETDFGAMKRMEKERALPGRNHPGKADAKVRKGGYDTFKGELSNETIQLCTEAMKVMLPERLLRAFQVIDDAEPWKGPAPRNPLLTNSADQDAF</sequence>